<evidence type="ECO:0000313" key="3">
    <source>
        <dbReference type="Proteomes" id="UP000664601"/>
    </source>
</evidence>
<sequence>MQNKICCLLLIVSGIYLSACAPENSTNDSQETVVSSSVAEESTSSTAASSSSDAADPVWTESKALDFLKNTMSNPENAVYKIDDWSVYDGRGEWSVVNNEESSIAVHWQYTNGGGVTYQLNQLPDTVELVVFGGAFYPDRPDDKYVVTQEDFRIVQYTNLLLETTESTSSTESASEEAIVSAMNNYYQQMYGDSKVYVRQNGSSYEKEVGEYGWQPLVFDFESQFVSYKEAPWGGSTAVGWWKEENGGIEFSVDRF</sequence>
<keyword evidence="1" id="KW-0732">Signal</keyword>
<name>A0ABS3LG31_9ENTE</name>
<dbReference type="Proteomes" id="UP000664601">
    <property type="component" value="Unassembled WGS sequence"/>
</dbReference>
<dbReference type="EMBL" id="JAFREM010000038">
    <property type="protein sequence ID" value="MBO1308591.1"/>
    <property type="molecule type" value="Genomic_DNA"/>
</dbReference>
<protein>
    <recommendedName>
        <fullName evidence="4">Lipoprotein</fullName>
    </recommendedName>
</protein>
<organism evidence="2 3">
    <name type="scientific">Candidatus Enterococcus moelleringii</name>
    <dbReference type="NCBI Taxonomy" id="2815325"/>
    <lineage>
        <taxon>Bacteria</taxon>
        <taxon>Bacillati</taxon>
        <taxon>Bacillota</taxon>
        <taxon>Bacilli</taxon>
        <taxon>Lactobacillales</taxon>
        <taxon>Enterococcaceae</taxon>
        <taxon>Enterococcus</taxon>
    </lineage>
</organism>
<dbReference type="RefSeq" id="WP_207675582.1">
    <property type="nucleotide sequence ID" value="NZ_JAFREM010000038.1"/>
</dbReference>
<comment type="caution">
    <text evidence="2">The sequence shown here is derived from an EMBL/GenBank/DDBJ whole genome shotgun (WGS) entry which is preliminary data.</text>
</comment>
<accession>A0ABS3LG31</accession>
<keyword evidence="3" id="KW-1185">Reference proteome</keyword>
<feature type="signal peptide" evidence="1">
    <location>
        <begin position="1"/>
        <end position="21"/>
    </location>
</feature>
<feature type="chain" id="PRO_5046149437" description="Lipoprotein" evidence="1">
    <location>
        <begin position="22"/>
        <end position="256"/>
    </location>
</feature>
<reference evidence="2 3" key="1">
    <citation type="submission" date="2021-03" db="EMBL/GenBank/DDBJ databases">
        <title>Enterococcal diversity collection.</title>
        <authorList>
            <person name="Gilmore M.S."/>
            <person name="Schwartzman J."/>
            <person name="Van Tyne D."/>
            <person name="Martin M."/>
            <person name="Earl A.M."/>
            <person name="Manson A.L."/>
            <person name="Straub T."/>
            <person name="Salamzade R."/>
            <person name="Saavedra J."/>
            <person name="Lebreton F."/>
            <person name="Prichula J."/>
            <person name="Schaufler K."/>
            <person name="Gaca A."/>
            <person name="Sgardioli B."/>
            <person name="Wagenaar J."/>
            <person name="Strong T."/>
        </authorList>
    </citation>
    <scope>NUCLEOTIDE SEQUENCE [LARGE SCALE GENOMIC DNA]</scope>
    <source>
        <strain evidence="2 3">669A</strain>
    </source>
</reference>
<evidence type="ECO:0000313" key="2">
    <source>
        <dbReference type="EMBL" id="MBO1308591.1"/>
    </source>
</evidence>
<evidence type="ECO:0008006" key="4">
    <source>
        <dbReference type="Google" id="ProtNLM"/>
    </source>
</evidence>
<evidence type="ECO:0000256" key="1">
    <source>
        <dbReference type="SAM" id="SignalP"/>
    </source>
</evidence>
<gene>
    <name evidence="2" type="ORF">JZO70_20620</name>
</gene>
<proteinExistence type="predicted"/>